<dbReference type="InterPro" id="IPR016181">
    <property type="entry name" value="Acyl_CoA_acyltransferase"/>
</dbReference>
<evidence type="ECO:0000313" key="2">
    <source>
        <dbReference type="EMBL" id="CCG84899.1"/>
    </source>
</evidence>
<dbReference type="PROSITE" id="PS51186">
    <property type="entry name" value="GNAT"/>
    <property type="match status" value="1"/>
</dbReference>
<dbReference type="Gene3D" id="3.40.630.30">
    <property type="match status" value="1"/>
</dbReference>
<feature type="domain" description="N-acetyltransferase" evidence="1">
    <location>
        <begin position="7"/>
        <end position="172"/>
    </location>
</feature>
<dbReference type="AlphaFoldDB" id="S0BE65"/>
<evidence type="ECO:0000259" key="1">
    <source>
        <dbReference type="PROSITE" id="PS51186"/>
    </source>
</evidence>
<name>S0BE65_TAPDE</name>
<dbReference type="Proteomes" id="UP000013776">
    <property type="component" value="Unassembled WGS sequence"/>
</dbReference>
<reference evidence="2 3" key="1">
    <citation type="journal article" date="2013" name="MBio">
        <title>Genome sequencing of the plant pathogen Taphrina deformans, the causal agent of peach leaf curl.</title>
        <authorList>
            <person name="Cisse O.H."/>
            <person name="Almeida J.M.G.C.F."/>
            <person name="Fonseca A."/>
            <person name="Kumar A.A."/>
            <person name="Salojaervi J."/>
            <person name="Overmyer K."/>
            <person name="Hauser P.M."/>
            <person name="Pagni M."/>
        </authorList>
    </citation>
    <scope>NUCLEOTIDE SEQUENCE [LARGE SCALE GENOMIC DNA]</scope>
    <source>
        <strain evidence="3">PYCC 5710 / ATCC 11124 / CBS 356.35 / IMI 108563 / JCM 9778 / NBRC 8474</strain>
    </source>
</reference>
<proteinExistence type="predicted"/>
<dbReference type="InterPro" id="IPR000182">
    <property type="entry name" value="GNAT_dom"/>
</dbReference>
<keyword evidence="3" id="KW-1185">Reference proteome</keyword>
<dbReference type="SUPFAM" id="SSF55729">
    <property type="entry name" value="Acyl-CoA N-acyltransferases (Nat)"/>
    <property type="match status" value="1"/>
</dbReference>
<dbReference type="GO" id="GO:0016747">
    <property type="term" value="F:acyltransferase activity, transferring groups other than amino-acyl groups"/>
    <property type="evidence" value="ECO:0007669"/>
    <property type="project" value="InterPro"/>
</dbReference>
<organism evidence="2 3">
    <name type="scientific">Taphrina deformans (strain PYCC 5710 / ATCC 11124 / CBS 356.35 / IMI 108563 / JCM 9778 / NBRC 8474)</name>
    <name type="common">Peach leaf curl fungus</name>
    <name type="synonym">Lalaria deformans</name>
    <dbReference type="NCBI Taxonomy" id="1097556"/>
    <lineage>
        <taxon>Eukaryota</taxon>
        <taxon>Fungi</taxon>
        <taxon>Dikarya</taxon>
        <taxon>Ascomycota</taxon>
        <taxon>Taphrinomycotina</taxon>
        <taxon>Taphrinomycetes</taxon>
        <taxon>Taphrinales</taxon>
        <taxon>Taphrinaceae</taxon>
        <taxon>Taphrina</taxon>
    </lineage>
</organism>
<accession>S0BE65</accession>
<sequence length="202" mass="22586">MSPATKLVIRPIEPDSAADVAELCAQREACGWGLPGVPGYMQAVKRGDMLYYLLYLSDGVTEHGPIGSGGLDLSGASEPTLASRERAEFCIMGLCLLPEYRSKGFSRRIARYLINYGFERLNQKTCGVMTMLQNPLTNHMFPNFGFVEFHRQPEPEWIVEGAWSVSYRLTRNVWQQYLKSLDAAVLENDAMTVELRKAAVGE</sequence>
<dbReference type="VEuPathDB" id="FungiDB:TAPDE_005457"/>
<gene>
    <name evidence="2" type="ORF">TAPDE_005457</name>
</gene>
<protein>
    <recommendedName>
        <fullName evidence="1">N-acetyltransferase domain-containing protein</fullName>
    </recommendedName>
</protein>
<evidence type="ECO:0000313" key="3">
    <source>
        <dbReference type="Proteomes" id="UP000013776"/>
    </source>
</evidence>
<comment type="caution">
    <text evidence="2">The sequence shown here is derived from an EMBL/GenBank/DDBJ whole genome shotgun (WGS) entry which is preliminary data.</text>
</comment>
<dbReference type="EMBL" id="CAHR02000339">
    <property type="protein sequence ID" value="CCG84899.1"/>
    <property type="molecule type" value="Genomic_DNA"/>
</dbReference>